<evidence type="ECO:0000313" key="16">
    <source>
        <dbReference type="Proteomes" id="UP000286271"/>
    </source>
</evidence>
<evidence type="ECO:0000313" key="8">
    <source>
        <dbReference type="EMBL" id="RHD00845.1"/>
    </source>
</evidence>
<evidence type="ECO:0000313" key="4">
    <source>
        <dbReference type="EMBL" id="CUN26895.1"/>
    </source>
</evidence>
<dbReference type="InterPro" id="IPR050325">
    <property type="entry name" value="Prot/Nucl_acid_deglycase"/>
</dbReference>
<organism evidence="3 10">
    <name type="scientific">Roseburia inulinivorans</name>
    <dbReference type="NCBI Taxonomy" id="360807"/>
    <lineage>
        <taxon>Bacteria</taxon>
        <taxon>Bacillati</taxon>
        <taxon>Bacillota</taxon>
        <taxon>Clostridia</taxon>
        <taxon>Lachnospirales</taxon>
        <taxon>Lachnospiraceae</taxon>
        <taxon>Roseburia</taxon>
    </lineage>
</organism>
<evidence type="ECO:0000313" key="5">
    <source>
        <dbReference type="EMBL" id="CUN93256.1"/>
    </source>
</evidence>
<reference evidence="13 14" key="3">
    <citation type="submission" date="2018-08" db="EMBL/GenBank/DDBJ databases">
        <title>A genome reference for cultivated species of the human gut microbiota.</title>
        <authorList>
            <person name="Zou Y."/>
            <person name="Xue W."/>
            <person name="Luo G."/>
        </authorList>
    </citation>
    <scope>NUCLEOTIDE SEQUENCE [LARGE SCALE GENOMIC DNA]</scope>
    <source>
        <strain evidence="7 15">AF24-4</strain>
        <strain evidence="6 14">AF28-15</strain>
        <strain evidence="9 16">AM27-11</strain>
        <strain evidence="8 13">AM32-8LB</strain>
    </source>
</reference>
<dbReference type="EMBL" id="CYXX01000030">
    <property type="protein sequence ID" value="CUN26895.1"/>
    <property type="molecule type" value="Genomic_DNA"/>
</dbReference>
<dbReference type="InterPro" id="IPR006287">
    <property type="entry name" value="DJ-1"/>
</dbReference>
<dbReference type="EMBL" id="CYYR01000010">
    <property type="protein sequence ID" value="CUN93256.1"/>
    <property type="molecule type" value="Genomic_DNA"/>
</dbReference>
<evidence type="ECO:0000313" key="14">
    <source>
        <dbReference type="Proteomes" id="UP000283738"/>
    </source>
</evidence>
<dbReference type="NCBIfam" id="TIGR01383">
    <property type="entry name" value="not_thiJ"/>
    <property type="match status" value="1"/>
</dbReference>
<dbReference type="STRING" id="360807.ERS852392_01720"/>
<dbReference type="SUPFAM" id="SSF52317">
    <property type="entry name" value="Class I glutamine amidotransferase-like"/>
    <property type="match status" value="1"/>
</dbReference>
<evidence type="ECO:0000313" key="12">
    <source>
        <dbReference type="Proteomes" id="UP000095453"/>
    </source>
</evidence>
<dbReference type="RefSeq" id="WP_055039870.1">
    <property type="nucleotide sequence ID" value="NZ_CAKZTK010000036.1"/>
</dbReference>
<gene>
    <name evidence="4" type="primary">yajL</name>
    <name evidence="9" type="ORF">DW707_05100</name>
    <name evidence="8" type="ORF">DW813_13040</name>
    <name evidence="7" type="ORF">DWY29_13220</name>
    <name evidence="6" type="ORF">DWY96_13800</name>
    <name evidence="5" type="ORF">ERS852392_01720</name>
    <name evidence="4" type="ORF">ERS852444_02982</name>
    <name evidence="3" type="ORF">RIL183_25821</name>
</gene>
<dbReference type="InterPro" id="IPR029062">
    <property type="entry name" value="Class_I_gatase-like"/>
</dbReference>
<keyword evidence="10" id="KW-1185">Reference proteome</keyword>
<dbReference type="EMBL" id="QSKW01000005">
    <property type="protein sequence ID" value="RHE99103.1"/>
    <property type="molecule type" value="Genomic_DNA"/>
</dbReference>
<keyword evidence="1" id="KW-0677">Repeat</keyword>
<evidence type="ECO:0000259" key="2">
    <source>
        <dbReference type="Pfam" id="PF01965"/>
    </source>
</evidence>
<dbReference type="CDD" id="cd03135">
    <property type="entry name" value="GATase1_DJ-1"/>
    <property type="match status" value="1"/>
</dbReference>
<feature type="domain" description="DJ-1/PfpI" evidence="2">
    <location>
        <begin position="2"/>
        <end position="164"/>
    </location>
</feature>
<evidence type="ECO:0000313" key="10">
    <source>
        <dbReference type="Proteomes" id="UP000049828"/>
    </source>
</evidence>
<dbReference type="Proteomes" id="UP000266391">
    <property type="component" value="Unassembled WGS sequence"/>
</dbReference>
<dbReference type="GO" id="GO:0005737">
    <property type="term" value="C:cytoplasm"/>
    <property type="evidence" value="ECO:0007669"/>
    <property type="project" value="UniProtKB-ARBA"/>
</dbReference>
<reference evidence="3" key="1">
    <citation type="submission" date="2015-05" db="EMBL/GenBank/DDBJ databases">
        <authorList>
            <person name="Wang D.B."/>
            <person name="Wang M."/>
        </authorList>
    </citation>
    <scope>NUCLEOTIDE SEQUENCE [LARGE SCALE GENOMIC DNA]</scope>
    <source>
        <strain evidence="3">L1-83</strain>
    </source>
</reference>
<dbReference type="EMBL" id="QRTF01000037">
    <property type="protein sequence ID" value="RGQ46160.1"/>
    <property type="molecule type" value="Genomic_DNA"/>
</dbReference>
<evidence type="ECO:0000313" key="11">
    <source>
        <dbReference type="Proteomes" id="UP000095395"/>
    </source>
</evidence>
<evidence type="ECO:0000313" key="6">
    <source>
        <dbReference type="EMBL" id="RGQ46160.1"/>
    </source>
</evidence>
<dbReference type="Proteomes" id="UP000095395">
    <property type="component" value="Unassembled WGS sequence"/>
</dbReference>
<evidence type="ECO:0000313" key="15">
    <source>
        <dbReference type="Proteomes" id="UP000285820"/>
    </source>
</evidence>
<dbReference type="Proteomes" id="UP000049828">
    <property type="component" value="Unassembled WGS sequence"/>
</dbReference>
<evidence type="ECO:0000256" key="1">
    <source>
        <dbReference type="ARBA" id="ARBA00022737"/>
    </source>
</evidence>
<dbReference type="InterPro" id="IPR002818">
    <property type="entry name" value="DJ-1/PfpI"/>
</dbReference>
<evidence type="ECO:0000313" key="3">
    <source>
        <dbReference type="EMBL" id="CRL39784.1"/>
    </source>
</evidence>
<dbReference type="Pfam" id="PF01965">
    <property type="entry name" value="DJ-1_PfpI"/>
    <property type="match status" value="1"/>
</dbReference>
<evidence type="ECO:0000313" key="9">
    <source>
        <dbReference type="EMBL" id="RHE99103.1"/>
    </source>
</evidence>
<dbReference type="AlphaFoldDB" id="A0A0M6WRJ2"/>
<dbReference type="OrthoDB" id="9800516at2"/>
<dbReference type="EMBL" id="QRUN01000023">
    <property type="protein sequence ID" value="RGR66391.1"/>
    <property type="molecule type" value="Genomic_DNA"/>
</dbReference>
<name>A0A0M6WRJ2_9FIRM</name>
<evidence type="ECO:0000313" key="13">
    <source>
        <dbReference type="Proteomes" id="UP000266391"/>
    </source>
</evidence>
<sequence>MKKVGIFMADGCEEIEGLTVVDIVRRAKLEMTTISITDKKEVTSSHNVTFLTDALASEVDFDGFDAIVLPGGMPGTLNLGASDMVNKVIKKFAGEGKIVAAICAAPSVLGAAGLLEGRHATCHPGFEEKLTGAITSEDAVVVDGNIITSRGMGTAIDFGLAIVDCLTDFDEEVVEHVKKGIVYRNFEEV</sequence>
<dbReference type="Proteomes" id="UP000095453">
    <property type="component" value="Unassembled WGS sequence"/>
</dbReference>
<dbReference type="Proteomes" id="UP000283738">
    <property type="component" value="Unassembled WGS sequence"/>
</dbReference>
<reference evidence="10" key="2">
    <citation type="submission" date="2015-05" db="EMBL/GenBank/DDBJ databases">
        <authorList>
            <consortium name="Pathogen Informatics"/>
        </authorList>
    </citation>
    <scope>NUCLEOTIDE SEQUENCE [LARGE SCALE GENOMIC DNA]</scope>
    <source>
        <strain evidence="5 11">2789STDY5608835</strain>
        <strain evidence="4 12">2789STDY5608887</strain>
        <strain evidence="10">L1-83</strain>
    </source>
</reference>
<dbReference type="EMBL" id="QSIQ01000024">
    <property type="protein sequence ID" value="RHD00845.1"/>
    <property type="molecule type" value="Genomic_DNA"/>
</dbReference>
<proteinExistence type="predicted"/>
<dbReference type="FunFam" id="3.40.50.880:FF:000015">
    <property type="entry name" value="Protein DJ-1 homolog C"/>
    <property type="match status" value="1"/>
</dbReference>
<dbReference type="EMBL" id="CVRS01000079">
    <property type="protein sequence ID" value="CRL39784.1"/>
    <property type="molecule type" value="Genomic_DNA"/>
</dbReference>
<evidence type="ECO:0000313" key="7">
    <source>
        <dbReference type="EMBL" id="RGR66391.1"/>
    </source>
</evidence>
<protein>
    <submittedName>
        <fullName evidence="3">4-methyl-5(Beta-hydroxyethyl)-thiazole monophosphate synthesis protein</fullName>
    </submittedName>
    <submittedName>
        <fullName evidence="4">Chaperone protein YajL</fullName>
    </submittedName>
    <submittedName>
        <fullName evidence="6">DJ-1 family protein</fullName>
    </submittedName>
</protein>
<dbReference type="Proteomes" id="UP000286271">
    <property type="component" value="Unassembled WGS sequence"/>
</dbReference>
<dbReference type="PANTHER" id="PTHR48094:SF12">
    <property type="entry name" value="PARKINSON DISEASE PROTEIN 7 HOMOLOG"/>
    <property type="match status" value="1"/>
</dbReference>
<dbReference type="PANTHER" id="PTHR48094">
    <property type="entry name" value="PROTEIN/NUCLEIC ACID DEGLYCASE DJ-1-RELATED"/>
    <property type="match status" value="1"/>
</dbReference>
<dbReference type="Gene3D" id="3.40.50.880">
    <property type="match status" value="1"/>
</dbReference>
<dbReference type="Proteomes" id="UP000285820">
    <property type="component" value="Unassembled WGS sequence"/>
</dbReference>
<accession>A0A0M6WRJ2</accession>